<comment type="caution">
    <text evidence="1">The sequence shown here is derived from an EMBL/GenBank/DDBJ whole genome shotgun (WGS) entry which is preliminary data.</text>
</comment>
<sequence length="247" mass="28000">MPARNPRREIVDEAKLKPAGELAKHRKAAFPNESAEYSKARERLLAEEIDFRRRMTRLAEHRQALPPGPLIEKDYRFRDAAGADLGLIDLFGDHDTLITYFWMFGPQRDRPCPMCTNWLGSVDGNAMDVKQRAALKILGRSPVARQQAFADERGWRDLDFIQTVGDDYAIDLGLLTPEGDEYPAMVIYQRDGDAVRAFYSAEMPAEAADPGQDPRTAPDIASLWNLLDLTPEGRGTDWYPKLSYDRN</sequence>
<evidence type="ECO:0000313" key="1">
    <source>
        <dbReference type="EMBL" id="PZQ56712.1"/>
    </source>
</evidence>
<dbReference type="EMBL" id="QFPX01000003">
    <property type="protein sequence ID" value="PZQ56712.1"/>
    <property type="molecule type" value="Genomic_DNA"/>
</dbReference>
<gene>
    <name evidence="1" type="ORF">DI555_05070</name>
</gene>
<dbReference type="Pfam" id="PF05988">
    <property type="entry name" value="DUF899"/>
    <property type="match status" value="1"/>
</dbReference>
<dbReference type="InterPro" id="IPR010296">
    <property type="entry name" value="DUF899_thioredox"/>
</dbReference>
<name>A0A2W5NT14_9SPHN</name>
<evidence type="ECO:0000313" key="2">
    <source>
        <dbReference type="Proteomes" id="UP000249082"/>
    </source>
</evidence>
<accession>A0A2W5NT14</accession>
<organism evidence="1 2">
    <name type="scientific">Novosphingobium pentaromativorans</name>
    <dbReference type="NCBI Taxonomy" id="205844"/>
    <lineage>
        <taxon>Bacteria</taxon>
        <taxon>Pseudomonadati</taxon>
        <taxon>Pseudomonadota</taxon>
        <taxon>Alphaproteobacteria</taxon>
        <taxon>Sphingomonadales</taxon>
        <taxon>Sphingomonadaceae</taxon>
        <taxon>Novosphingobium</taxon>
    </lineage>
</organism>
<protein>
    <submittedName>
        <fullName evidence="1">DUF899 domain-containing protein</fullName>
    </submittedName>
</protein>
<dbReference type="Proteomes" id="UP000249082">
    <property type="component" value="Unassembled WGS sequence"/>
</dbReference>
<reference evidence="1 2" key="1">
    <citation type="submission" date="2017-08" db="EMBL/GenBank/DDBJ databases">
        <title>Infants hospitalized years apart are colonized by the same room-sourced microbial strains.</title>
        <authorList>
            <person name="Brooks B."/>
            <person name="Olm M.R."/>
            <person name="Firek B.A."/>
            <person name="Baker R."/>
            <person name="Thomas B.C."/>
            <person name="Morowitz M.J."/>
            <person name="Banfield J.F."/>
        </authorList>
    </citation>
    <scope>NUCLEOTIDE SEQUENCE [LARGE SCALE GENOMIC DNA]</scope>
    <source>
        <strain evidence="1">S2_005_002_R2_33</strain>
    </source>
</reference>
<dbReference type="AlphaFoldDB" id="A0A2W5NT14"/>
<proteinExistence type="predicted"/>